<proteinExistence type="predicted"/>
<dbReference type="Proteomes" id="UP001598114">
    <property type="component" value="Unassembled WGS sequence"/>
</dbReference>
<comment type="caution">
    <text evidence="2">The sequence shown here is derived from an EMBL/GenBank/DDBJ whole genome shotgun (WGS) entry which is preliminary data.</text>
</comment>
<evidence type="ECO:0000313" key="3">
    <source>
        <dbReference type="Proteomes" id="UP001598114"/>
    </source>
</evidence>
<dbReference type="RefSeq" id="WP_377975405.1">
    <property type="nucleotide sequence ID" value="NZ_JBBKYA010000002.1"/>
</dbReference>
<dbReference type="GO" id="GO:0016740">
    <property type="term" value="F:transferase activity"/>
    <property type="evidence" value="ECO:0007669"/>
    <property type="project" value="UniProtKB-KW"/>
</dbReference>
<reference evidence="2 3" key="1">
    <citation type="submission" date="2024-03" db="EMBL/GenBank/DDBJ databases">
        <title>Aquirufa genome sequencing.</title>
        <authorList>
            <person name="Pitt A."/>
            <person name="Hahn M.W."/>
        </authorList>
    </citation>
    <scope>NUCLEOTIDE SEQUENCE [LARGE SCALE GENOMIC DNA]</scope>
    <source>
        <strain evidence="2 3">PLAD-142S6K</strain>
    </source>
</reference>
<accession>A0ABW6CXN5</accession>
<evidence type="ECO:0000256" key="1">
    <source>
        <dbReference type="SAM" id="Coils"/>
    </source>
</evidence>
<keyword evidence="2" id="KW-0808">Transferase</keyword>
<dbReference type="InterPro" id="IPR014942">
    <property type="entry name" value="AbiEii"/>
</dbReference>
<feature type="coiled-coil region" evidence="1">
    <location>
        <begin position="113"/>
        <end position="140"/>
    </location>
</feature>
<sequence length="337" mass="39697">MIGWLENLDDVSRKISLNQASLKSGISPKAVEKDWWVTLVLKILFTSRYEPYFAFKGGTSLSKGWGIIDRFSEDIDIALNAEVFGLNYKDNPSKSFVEQLRRKGCLFTSNEIANELRESFEKLQIRKELYSIEVQEIQADMPDTDPQTIYINYKSLYDPNPYLPEKVKVEFSVRSHNEPNDCRHMQSLLNYYFPNDIYGEFAFPVTTIQPGRTLIEKILLLHEEYNREDESKMKTFRMSRHYYDLYRLNENYSHTLVDIQFIEDIIKHRKSYSPIKHFDQSTLCIGQISIIPSDEKLMKLKNDYEEMAKEMMYGDIPSFNDLIIMARNIQDSFNQKL</sequence>
<keyword evidence="3" id="KW-1185">Reference proteome</keyword>
<protein>
    <submittedName>
        <fullName evidence="2">Nucleotidyl transferase AbiEii/AbiGii toxin family protein</fullName>
    </submittedName>
</protein>
<organism evidence="2 3">
    <name type="scientific">Aquirufa echingensis</name>
    <dbReference type="NCBI Taxonomy" id="3096516"/>
    <lineage>
        <taxon>Bacteria</taxon>
        <taxon>Pseudomonadati</taxon>
        <taxon>Bacteroidota</taxon>
        <taxon>Cytophagia</taxon>
        <taxon>Cytophagales</taxon>
        <taxon>Flectobacillaceae</taxon>
        <taxon>Aquirufa</taxon>
    </lineage>
</organism>
<name>A0ABW6CXN5_9BACT</name>
<keyword evidence="1" id="KW-0175">Coiled coil</keyword>
<evidence type="ECO:0000313" key="2">
    <source>
        <dbReference type="EMBL" id="MFD3275454.1"/>
    </source>
</evidence>
<dbReference type="Gene3D" id="3.10.450.620">
    <property type="entry name" value="JHP933, nucleotidyltransferase-like core domain"/>
    <property type="match status" value="1"/>
</dbReference>
<gene>
    <name evidence="2" type="ORF">SKC38_04340</name>
</gene>
<dbReference type="Pfam" id="PF08843">
    <property type="entry name" value="AbiEii"/>
    <property type="match status" value="1"/>
</dbReference>
<dbReference type="EMBL" id="JBBKYA010000002">
    <property type="protein sequence ID" value="MFD3275454.1"/>
    <property type="molecule type" value="Genomic_DNA"/>
</dbReference>